<feature type="region of interest" description="Disordered" evidence="1">
    <location>
        <begin position="27"/>
        <end position="48"/>
    </location>
</feature>
<protein>
    <submittedName>
        <fullName evidence="2">Uu.00g049500.m01.CDS01</fullName>
    </submittedName>
</protein>
<evidence type="ECO:0000256" key="1">
    <source>
        <dbReference type="SAM" id="MobiDB-lite"/>
    </source>
</evidence>
<feature type="compositionally biased region" description="Basic and acidic residues" evidence="1">
    <location>
        <begin position="39"/>
        <end position="48"/>
    </location>
</feature>
<keyword evidence="3" id="KW-1185">Reference proteome</keyword>
<proteinExistence type="predicted"/>
<dbReference type="Proteomes" id="UP001295740">
    <property type="component" value="Unassembled WGS sequence"/>
</dbReference>
<dbReference type="AlphaFoldDB" id="A0AAI8YET5"/>
<organism evidence="2 3">
    <name type="scientific">Anthostomella pinea</name>
    <dbReference type="NCBI Taxonomy" id="933095"/>
    <lineage>
        <taxon>Eukaryota</taxon>
        <taxon>Fungi</taxon>
        <taxon>Dikarya</taxon>
        <taxon>Ascomycota</taxon>
        <taxon>Pezizomycotina</taxon>
        <taxon>Sordariomycetes</taxon>
        <taxon>Xylariomycetidae</taxon>
        <taxon>Xylariales</taxon>
        <taxon>Xylariaceae</taxon>
        <taxon>Anthostomella</taxon>
    </lineage>
</organism>
<gene>
    <name evidence="2" type="ORF">KHLLAP_LOCUS2565</name>
</gene>
<dbReference type="EMBL" id="CAUWAG010000003">
    <property type="protein sequence ID" value="CAJ2502097.1"/>
    <property type="molecule type" value="Genomic_DNA"/>
</dbReference>
<sequence>MASAPSQPPARPLSHWAERFGTIDGHSILSQPDQVHSGRAAEHPRLDPKYYDARPKPIEYSWPASNVELDRFFYSEAWQRQRLSGPRSWECAPLNSTLSFSVREHAGQQVIISGGHRPVDVGKEDDLMSFFDSERFDIDETTWLSCFQRTRRYEMRQLNTVTGSWWTVDNPQIWDVLSVSLELANRILRALITDRHDWIETLLITVAKWCSIYFNLAVTMLHELMHKILDSRYHDSSTYAKYTVSVVDTKEPFVDFEVVREIGDSFENAVFGGLLGAKPEGAPMVMRLSDWPNRSNTQDRLRLPFDLPCFQKGSKLVISLVPAMYASKLLSREFWNDTKTPNKSSDLFQMPKGMIKMRATNNSTGCDYNGITIDEDMAKKGPYGPIVQKWQGRQQRWEQFRRHWYPKAHQAWVESPWSDVDAHEAIDKFSTGFAKKDEARCAEAAQPLTNRVPWNERVKYLNSPPFPGKAGRQAPWLFHCIGLLMRAALPIRSRTMSEDRVWAISDVFYSSANVNNAINSGGKVVFPGSIGTDHTATSAYTIEVPVGPGGMVWNNTPMEWLNLAEQTLADVRARNCEVSSSWVAALSDALKRTRTDLARGGRDGTKWATFWPFVIPDYLPDDWTT</sequence>
<name>A0AAI8YET5_9PEZI</name>
<evidence type="ECO:0000313" key="3">
    <source>
        <dbReference type="Proteomes" id="UP001295740"/>
    </source>
</evidence>
<evidence type="ECO:0000313" key="2">
    <source>
        <dbReference type="EMBL" id="CAJ2502097.1"/>
    </source>
</evidence>
<accession>A0AAI8YET5</accession>
<reference evidence="2" key="1">
    <citation type="submission" date="2023-10" db="EMBL/GenBank/DDBJ databases">
        <authorList>
            <person name="Hackl T."/>
        </authorList>
    </citation>
    <scope>NUCLEOTIDE SEQUENCE</scope>
</reference>
<comment type="caution">
    <text evidence="2">The sequence shown here is derived from an EMBL/GenBank/DDBJ whole genome shotgun (WGS) entry which is preliminary data.</text>
</comment>